<dbReference type="GO" id="GO:0008120">
    <property type="term" value="F:ceramide glucosyltransferase activity"/>
    <property type="evidence" value="ECO:0007669"/>
    <property type="project" value="UniProtKB-EC"/>
</dbReference>
<dbReference type="OrthoDB" id="1483400at2759"/>
<evidence type="ECO:0000256" key="15">
    <source>
        <dbReference type="SAM" id="MobiDB-lite"/>
    </source>
</evidence>
<evidence type="ECO:0000256" key="3">
    <source>
        <dbReference type="ARBA" id="ARBA00004991"/>
    </source>
</evidence>
<evidence type="ECO:0000256" key="13">
    <source>
        <dbReference type="ARBA" id="ARBA00031543"/>
    </source>
</evidence>
<dbReference type="InterPro" id="IPR025993">
    <property type="entry name" value="Ceramide_glucosylTrfase"/>
</dbReference>
<evidence type="ECO:0000256" key="9">
    <source>
        <dbReference type="ARBA" id="ARBA00022692"/>
    </source>
</evidence>
<feature type="compositionally biased region" description="Basic and acidic residues" evidence="15">
    <location>
        <begin position="520"/>
        <end position="533"/>
    </location>
</feature>
<dbReference type="UniPathway" id="UPA00222"/>
<evidence type="ECO:0000256" key="2">
    <source>
        <dbReference type="ARBA" id="ARBA00004760"/>
    </source>
</evidence>
<keyword evidence="11 16" id="KW-0472">Membrane</keyword>
<evidence type="ECO:0000256" key="14">
    <source>
        <dbReference type="ARBA" id="ARBA00032575"/>
    </source>
</evidence>
<keyword evidence="8" id="KW-0808">Transferase</keyword>
<evidence type="ECO:0000256" key="11">
    <source>
        <dbReference type="ARBA" id="ARBA00023136"/>
    </source>
</evidence>
<keyword evidence="10 16" id="KW-1133">Transmembrane helix</keyword>
<name>A0A0F8A508_9HYPO</name>
<dbReference type="SUPFAM" id="SSF53448">
    <property type="entry name" value="Nucleotide-diphospho-sugar transferases"/>
    <property type="match status" value="1"/>
</dbReference>
<protein>
    <recommendedName>
        <fullName evidence="6">Ceramide glucosyltransferase</fullName>
        <ecNumber evidence="5">2.4.1.80</ecNumber>
    </recommendedName>
    <alternativeName>
        <fullName evidence="13">Glucosylceramide synthase</fullName>
    </alternativeName>
    <alternativeName>
        <fullName evidence="14">UDP-glucose ceramide glucosyltransferase</fullName>
    </alternativeName>
    <alternativeName>
        <fullName evidence="12">UDP-glucose:N-acylsphingosine D-glucosyltransferase</fullName>
    </alternativeName>
</protein>
<sequence length="533" mass="59178">MTPWIEVAALIALVWATVVILVQLIGISAVFRFFSRRPRSSVSSGLGKDAPAITIIRPVKGLEPHLYDCIASTFRQDYPADKISIRLCVENEHDAAYPVLRKLVDDFPDFDVQILLESRDPALHGPGAYLELGPNPKVRNISRAYREAKGDIIWIIDCNVWASKGVLGRMVDRLEGFVDGRGSATPFKFVHQMPFAVDVADFSSAPSTVCQAGSTLKAADASQSSPAQHDSLPTRISRNGGGRLDEMFFATTHVKFYGAINSVGVAPCIVGKSNMFRKSHLDMVTDPTRNPIVKKDNHRRPGVDYFSYNICEDHLIGDLLWRSNIPGYLNHGMVWGDLAVQPLDGVSVAAYAARRVRWLRARKFTVLVATLVEPGVESLLCCAYLAFALTTLPWFQSHLGLPHTWSAMASVWAACVSMWMCVDWFTFRQLHSGQTIELDDKTPPFVRAMPDISMATRRPFGSWLLAWLGREILALPIWTCAVLLGATVNWRGKAFRVRLDASVVEITDQKPAGKGTQTPELERALRTSKDRVD</sequence>
<dbReference type="GO" id="GO:0016020">
    <property type="term" value="C:membrane"/>
    <property type="evidence" value="ECO:0007669"/>
    <property type="project" value="UniProtKB-SubCell"/>
</dbReference>
<dbReference type="GO" id="GO:0006679">
    <property type="term" value="P:glucosylceramide biosynthetic process"/>
    <property type="evidence" value="ECO:0007669"/>
    <property type="project" value="TreeGrafter"/>
</dbReference>
<evidence type="ECO:0000313" key="17">
    <source>
        <dbReference type="EMBL" id="KJZ74504.1"/>
    </source>
</evidence>
<dbReference type="InterPro" id="IPR029044">
    <property type="entry name" value="Nucleotide-diphossugar_trans"/>
</dbReference>
<comment type="subcellular location">
    <subcellularLocation>
        <location evidence="1">Membrane</location>
        <topology evidence="1">Multi-pass membrane protein</topology>
    </subcellularLocation>
</comment>
<evidence type="ECO:0000256" key="5">
    <source>
        <dbReference type="ARBA" id="ARBA00012699"/>
    </source>
</evidence>
<comment type="similarity">
    <text evidence="4">Belongs to the glycosyltransferase 2 family.</text>
</comment>
<proteinExistence type="inferred from homology"/>
<evidence type="ECO:0000256" key="10">
    <source>
        <dbReference type="ARBA" id="ARBA00022989"/>
    </source>
</evidence>
<evidence type="ECO:0000256" key="4">
    <source>
        <dbReference type="ARBA" id="ARBA00006739"/>
    </source>
</evidence>
<feature type="region of interest" description="Disordered" evidence="15">
    <location>
        <begin position="510"/>
        <end position="533"/>
    </location>
</feature>
<dbReference type="AlphaFoldDB" id="A0A0F8A508"/>
<feature type="transmembrane region" description="Helical" evidence="16">
    <location>
        <begin position="12"/>
        <end position="34"/>
    </location>
</feature>
<evidence type="ECO:0000256" key="16">
    <source>
        <dbReference type="SAM" id="Phobius"/>
    </source>
</evidence>
<dbReference type="Gene3D" id="3.90.550.10">
    <property type="entry name" value="Spore Coat Polysaccharide Biosynthesis Protein SpsA, Chain A"/>
    <property type="match status" value="1"/>
</dbReference>
<reference evidence="17 18" key="1">
    <citation type="journal article" date="2014" name="Genome Biol. Evol.">
        <title>Comparative genomics and transcriptomics analyses reveal divergent lifestyle features of nematode endoparasitic fungus Hirsutella minnesotensis.</title>
        <authorList>
            <person name="Lai Y."/>
            <person name="Liu K."/>
            <person name="Zhang X."/>
            <person name="Zhang X."/>
            <person name="Li K."/>
            <person name="Wang N."/>
            <person name="Shu C."/>
            <person name="Wu Y."/>
            <person name="Wang C."/>
            <person name="Bushley K.E."/>
            <person name="Xiang M."/>
            <person name="Liu X."/>
        </authorList>
    </citation>
    <scope>NUCLEOTIDE SEQUENCE [LARGE SCALE GENOMIC DNA]</scope>
    <source>
        <strain evidence="17 18">3608</strain>
    </source>
</reference>
<dbReference type="PANTHER" id="PTHR12726">
    <property type="entry name" value="CERAMIDE GLUCOSYLTRANSFERASE"/>
    <property type="match status" value="1"/>
</dbReference>
<evidence type="ECO:0000256" key="6">
    <source>
        <dbReference type="ARBA" id="ARBA00019988"/>
    </source>
</evidence>
<gene>
    <name evidence="17" type="ORF">HIM_06100</name>
</gene>
<comment type="pathway">
    <text evidence="3">Sphingolipid metabolism.</text>
</comment>
<evidence type="ECO:0000256" key="12">
    <source>
        <dbReference type="ARBA" id="ARBA00031017"/>
    </source>
</evidence>
<dbReference type="PANTHER" id="PTHR12726:SF0">
    <property type="entry name" value="CERAMIDE GLUCOSYLTRANSFERASE"/>
    <property type="match status" value="1"/>
</dbReference>
<evidence type="ECO:0000256" key="8">
    <source>
        <dbReference type="ARBA" id="ARBA00022679"/>
    </source>
</evidence>
<dbReference type="Proteomes" id="UP000054481">
    <property type="component" value="Unassembled WGS sequence"/>
</dbReference>
<dbReference type="EC" id="2.4.1.80" evidence="5"/>
<dbReference type="Pfam" id="PF13506">
    <property type="entry name" value="Glyco_transf_21"/>
    <property type="match status" value="1"/>
</dbReference>
<accession>A0A0F8A508</accession>
<keyword evidence="18" id="KW-1185">Reference proteome</keyword>
<dbReference type="EMBL" id="KQ030525">
    <property type="protein sequence ID" value="KJZ74504.1"/>
    <property type="molecule type" value="Genomic_DNA"/>
</dbReference>
<evidence type="ECO:0000256" key="7">
    <source>
        <dbReference type="ARBA" id="ARBA00022676"/>
    </source>
</evidence>
<organism evidence="17 18">
    <name type="scientific">Hirsutella minnesotensis 3608</name>
    <dbReference type="NCBI Taxonomy" id="1043627"/>
    <lineage>
        <taxon>Eukaryota</taxon>
        <taxon>Fungi</taxon>
        <taxon>Dikarya</taxon>
        <taxon>Ascomycota</taxon>
        <taxon>Pezizomycotina</taxon>
        <taxon>Sordariomycetes</taxon>
        <taxon>Hypocreomycetidae</taxon>
        <taxon>Hypocreales</taxon>
        <taxon>Ophiocordycipitaceae</taxon>
        <taxon>Hirsutella</taxon>
    </lineage>
</organism>
<keyword evidence="9 16" id="KW-0812">Transmembrane</keyword>
<evidence type="ECO:0000313" key="18">
    <source>
        <dbReference type="Proteomes" id="UP000054481"/>
    </source>
</evidence>
<evidence type="ECO:0000256" key="1">
    <source>
        <dbReference type="ARBA" id="ARBA00004141"/>
    </source>
</evidence>
<keyword evidence="7" id="KW-0328">Glycosyltransferase</keyword>
<comment type="pathway">
    <text evidence="2">Lipid metabolism; sphingolipid metabolism.</text>
</comment>